<dbReference type="Pfam" id="PF00149">
    <property type="entry name" value="Metallophos"/>
    <property type="match status" value="1"/>
</dbReference>
<organism evidence="2 3">
    <name type="scientific">Dictyobacter formicarum</name>
    <dbReference type="NCBI Taxonomy" id="2778368"/>
    <lineage>
        <taxon>Bacteria</taxon>
        <taxon>Bacillati</taxon>
        <taxon>Chloroflexota</taxon>
        <taxon>Ktedonobacteria</taxon>
        <taxon>Ktedonobacterales</taxon>
        <taxon>Dictyobacteraceae</taxon>
        <taxon>Dictyobacter</taxon>
    </lineage>
</organism>
<evidence type="ECO:0000313" key="2">
    <source>
        <dbReference type="EMBL" id="GHO82817.1"/>
    </source>
</evidence>
<dbReference type="EMBL" id="BNJJ01000002">
    <property type="protein sequence ID" value="GHO82817.1"/>
    <property type="molecule type" value="Genomic_DNA"/>
</dbReference>
<dbReference type="RefSeq" id="WP_201360456.1">
    <property type="nucleotide sequence ID" value="NZ_BNJJ01000002.1"/>
</dbReference>
<dbReference type="PANTHER" id="PTHR46546:SF4">
    <property type="entry name" value="SHEWANELLA-LIKE PROTEIN PHOSPHATASE 1"/>
    <property type="match status" value="1"/>
</dbReference>
<keyword evidence="3" id="KW-1185">Reference proteome</keyword>
<proteinExistence type="predicted"/>
<dbReference type="Gene3D" id="3.60.21.10">
    <property type="match status" value="1"/>
</dbReference>
<gene>
    <name evidence="2" type="ORF">KSZ_08230</name>
</gene>
<evidence type="ECO:0000259" key="1">
    <source>
        <dbReference type="Pfam" id="PF00149"/>
    </source>
</evidence>
<dbReference type="SUPFAM" id="SSF56300">
    <property type="entry name" value="Metallo-dependent phosphatases"/>
    <property type="match status" value="1"/>
</dbReference>
<feature type="domain" description="Calcineurin-like phosphoesterase" evidence="1">
    <location>
        <begin position="6"/>
        <end position="220"/>
    </location>
</feature>
<dbReference type="PANTHER" id="PTHR46546">
    <property type="entry name" value="SHEWANELLA-LIKE PROTEIN PHOSPHATASE 1"/>
    <property type="match status" value="1"/>
</dbReference>
<dbReference type="InterPro" id="IPR004843">
    <property type="entry name" value="Calcineurin-like_PHP"/>
</dbReference>
<sequence length="263" mass="29492">MQVEAPVYVMGDIHGHLPALHRILQEAHLINKDHHWTGGEASLWFMGDLVDRGPDSIGVLDFVIQLQQEAQEMSGHVDCLLGNHELLLLAAYYFGWRSTELSNSFITKWRHNGGKKSDLIGLTQVHLTWLTDRPAMALVGNILLIHADATFYTRYGHSIAEVNETFKKLMKSSNTLAWEELIEAFAMREVFSYPHTGKEFAERFLSIFGGKQIIHGHTPIQMMSGGPARNVTQPFVYANGQCVNVDGGIYMGGSGFIYQLTNF</sequence>
<name>A0ABQ3V9L5_9CHLR</name>
<accession>A0ABQ3V9L5</accession>
<comment type="caution">
    <text evidence="2">The sequence shown here is derived from an EMBL/GenBank/DDBJ whole genome shotgun (WGS) entry which is preliminary data.</text>
</comment>
<dbReference type="Proteomes" id="UP000635565">
    <property type="component" value="Unassembled WGS sequence"/>
</dbReference>
<reference evidence="2 3" key="1">
    <citation type="journal article" date="2021" name="Int. J. Syst. Evol. Microbiol.">
        <title>Reticulibacter mediterranei gen. nov., sp. nov., within the new family Reticulibacteraceae fam. nov., and Ktedonospora formicarum gen. nov., sp. nov., Ktedonobacter robiniae sp. nov., Dictyobacter formicarum sp. nov. and Dictyobacter arantiisoli sp. nov., belonging to the class Ktedonobacteria.</title>
        <authorList>
            <person name="Yabe S."/>
            <person name="Zheng Y."/>
            <person name="Wang C.M."/>
            <person name="Sakai Y."/>
            <person name="Abe K."/>
            <person name="Yokota A."/>
            <person name="Donadio S."/>
            <person name="Cavaletti L."/>
            <person name="Monciardini P."/>
        </authorList>
    </citation>
    <scope>NUCLEOTIDE SEQUENCE [LARGE SCALE GENOMIC DNA]</scope>
    <source>
        <strain evidence="2 3">SOSP1-9</strain>
    </source>
</reference>
<protein>
    <submittedName>
        <fullName evidence="2">Serine/threonine protein phosphatase</fullName>
    </submittedName>
</protein>
<evidence type="ECO:0000313" key="3">
    <source>
        <dbReference type="Proteomes" id="UP000635565"/>
    </source>
</evidence>
<dbReference type="InterPro" id="IPR029052">
    <property type="entry name" value="Metallo-depent_PP-like"/>
</dbReference>